<dbReference type="AlphaFoldDB" id="A0A699ZA99"/>
<dbReference type="EMBL" id="BLLF01000955">
    <property type="protein sequence ID" value="GFH16156.1"/>
    <property type="molecule type" value="Genomic_DNA"/>
</dbReference>
<keyword evidence="2" id="KW-1185">Reference proteome</keyword>
<reference evidence="1 2" key="1">
    <citation type="submission" date="2020-02" db="EMBL/GenBank/DDBJ databases">
        <title>Draft genome sequence of Haematococcus lacustris strain NIES-144.</title>
        <authorList>
            <person name="Morimoto D."/>
            <person name="Nakagawa S."/>
            <person name="Yoshida T."/>
            <person name="Sawayama S."/>
        </authorList>
    </citation>
    <scope>NUCLEOTIDE SEQUENCE [LARGE SCALE GENOMIC DNA]</scope>
    <source>
        <strain evidence="1 2">NIES-144</strain>
    </source>
</reference>
<protein>
    <submittedName>
        <fullName evidence="1">Uncharacterized protein</fullName>
    </submittedName>
</protein>
<sequence>MLLGPAHLPWTVPWLLAMSSRPEASCHLVAGPGTPGPDPPTHEQMTPVLDPSSRALMASPVGRAAWSSLTTCCLTSTAVHLRPALVKVSDANACHDGHEAQVQIRLQAPLRPVSLPCELLPCTASQSA</sequence>
<name>A0A699ZA99_HAELA</name>
<proteinExistence type="predicted"/>
<accession>A0A699ZA99</accession>
<gene>
    <name evidence="1" type="ORF">HaLaN_12525</name>
</gene>
<comment type="caution">
    <text evidence="1">The sequence shown here is derived from an EMBL/GenBank/DDBJ whole genome shotgun (WGS) entry which is preliminary data.</text>
</comment>
<evidence type="ECO:0000313" key="2">
    <source>
        <dbReference type="Proteomes" id="UP000485058"/>
    </source>
</evidence>
<organism evidence="1 2">
    <name type="scientific">Haematococcus lacustris</name>
    <name type="common">Green alga</name>
    <name type="synonym">Haematococcus pluvialis</name>
    <dbReference type="NCBI Taxonomy" id="44745"/>
    <lineage>
        <taxon>Eukaryota</taxon>
        <taxon>Viridiplantae</taxon>
        <taxon>Chlorophyta</taxon>
        <taxon>core chlorophytes</taxon>
        <taxon>Chlorophyceae</taxon>
        <taxon>CS clade</taxon>
        <taxon>Chlamydomonadales</taxon>
        <taxon>Haematococcaceae</taxon>
        <taxon>Haematococcus</taxon>
    </lineage>
</organism>
<evidence type="ECO:0000313" key="1">
    <source>
        <dbReference type="EMBL" id="GFH16156.1"/>
    </source>
</evidence>
<dbReference type="Proteomes" id="UP000485058">
    <property type="component" value="Unassembled WGS sequence"/>
</dbReference>